<reference evidence="2 3" key="1">
    <citation type="submission" date="2023-01" db="EMBL/GenBank/DDBJ databases">
        <title>Analysis of 21 Apiospora genomes using comparative genomics revels a genus with tremendous synthesis potential of carbohydrate active enzymes and secondary metabolites.</title>
        <authorList>
            <person name="Sorensen T."/>
        </authorList>
    </citation>
    <scope>NUCLEOTIDE SEQUENCE [LARGE SCALE GENOMIC DNA]</scope>
    <source>
        <strain evidence="2 3">CBS 20057</strain>
    </source>
</reference>
<sequence>MTPVPENPHDHSVDISGKGIAILVGAVSIIGFFCTGRTEGLERIEKNTPQRARGPWVMSNTASAVIKIFWHDAGVAIKDPWNGTTAFLAQARQSLERGNPLGAESNR</sequence>
<dbReference type="EMBL" id="JAQQWI010000017">
    <property type="protein sequence ID" value="KAK8005932.1"/>
    <property type="molecule type" value="Genomic_DNA"/>
</dbReference>
<evidence type="ECO:0000256" key="1">
    <source>
        <dbReference type="SAM" id="Phobius"/>
    </source>
</evidence>
<organism evidence="2 3">
    <name type="scientific">Apiospora marii</name>
    <dbReference type="NCBI Taxonomy" id="335849"/>
    <lineage>
        <taxon>Eukaryota</taxon>
        <taxon>Fungi</taxon>
        <taxon>Dikarya</taxon>
        <taxon>Ascomycota</taxon>
        <taxon>Pezizomycotina</taxon>
        <taxon>Sordariomycetes</taxon>
        <taxon>Xylariomycetidae</taxon>
        <taxon>Amphisphaeriales</taxon>
        <taxon>Apiosporaceae</taxon>
        <taxon>Apiospora</taxon>
    </lineage>
</organism>
<keyword evidence="1" id="KW-1133">Transmembrane helix</keyword>
<evidence type="ECO:0000313" key="3">
    <source>
        <dbReference type="Proteomes" id="UP001396898"/>
    </source>
</evidence>
<comment type="caution">
    <text evidence="2">The sequence shown here is derived from an EMBL/GenBank/DDBJ whole genome shotgun (WGS) entry which is preliminary data.</text>
</comment>
<keyword evidence="3" id="KW-1185">Reference proteome</keyword>
<protein>
    <submittedName>
        <fullName evidence="2">Uncharacterized protein</fullName>
    </submittedName>
</protein>
<dbReference type="Proteomes" id="UP001396898">
    <property type="component" value="Unassembled WGS sequence"/>
</dbReference>
<feature type="transmembrane region" description="Helical" evidence="1">
    <location>
        <begin position="20"/>
        <end position="36"/>
    </location>
</feature>
<name>A0ABR1R9F8_9PEZI</name>
<keyword evidence="1" id="KW-0472">Membrane</keyword>
<keyword evidence="1" id="KW-0812">Transmembrane</keyword>
<proteinExistence type="predicted"/>
<evidence type="ECO:0000313" key="2">
    <source>
        <dbReference type="EMBL" id="KAK8005932.1"/>
    </source>
</evidence>
<accession>A0ABR1R9F8</accession>
<gene>
    <name evidence="2" type="ORF">PG991_012229</name>
</gene>